<keyword evidence="1" id="KW-0862">Zinc</keyword>
<keyword evidence="4" id="KW-1185">Reference proteome</keyword>
<dbReference type="InterPro" id="IPR036875">
    <property type="entry name" value="Znf_CCHC_sf"/>
</dbReference>
<dbReference type="Pfam" id="PF13976">
    <property type="entry name" value="gag_pre-integrs"/>
    <property type="match status" value="1"/>
</dbReference>
<evidence type="ECO:0000256" key="1">
    <source>
        <dbReference type="PROSITE-ProRule" id="PRU00047"/>
    </source>
</evidence>
<evidence type="ECO:0000313" key="4">
    <source>
        <dbReference type="Proteomes" id="UP000325577"/>
    </source>
</evidence>
<reference evidence="3 4" key="1">
    <citation type="submission" date="2019-09" db="EMBL/GenBank/DDBJ databases">
        <title>A chromosome-level genome assembly of the Chinese tupelo Nyssa sinensis.</title>
        <authorList>
            <person name="Yang X."/>
            <person name="Kang M."/>
            <person name="Yang Y."/>
            <person name="Xiong H."/>
            <person name="Wang M."/>
            <person name="Zhang Z."/>
            <person name="Wang Z."/>
            <person name="Wu H."/>
            <person name="Ma T."/>
            <person name="Liu J."/>
            <person name="Xi Z."/>
        </authorList>
    </citation>
    <scope>NUCLEOTIDE SEQUENCE [LARGE SCALE GENOMIC DNA]</scope>
    <source>
        <strain evidence="3">J267</strain>
        <tissue evidence="3">Leaf</tissue>
    </source>
</reference>
<dbReference type="AlphaFoldDB" id="A0A5J5C9P9"/>
<dbReference type="Pfam" id="PF00098">
    <property type="entry name" value="zf-CCHC"/>
    <property type="match status" value="1"/>
</dbReference>
<feature type="domain" description="CCHC-type" evidence="2">
    <location>
        <begin position="211"/>
        <end position="227"/>
    </location>
</feature>
<dbReference type="SUPFAM" id="SSF57756">
    <property type="entry name" value="Retrovirus zinc finger-like domains"/>
    <property type="match status" value="1"/>
</dbReference>
<dbReference type="InterPro" id="IPR001878">
    <property type="entry name" value="Znf_CCHC"/>
</dbReference>
<keyword evidence="1" id="KW-0479">Metal-binding</keyword>
<dbReference type="EMBL" id="CM018031">
    <property type="protein sequence ID" value="KAA8550807.1"/>
    <property type="molecule type" value="Genomic_DNA"/>
</dbReference>
<dbReference type="PROSITE" id="PS50158">
    <property type="entry name" value="ZF_CCHC"/>
    <property type="match status" value="1"/>
</dbReference>
<gene>
    <name evidence="3" type="ORF">F0562_002491</name>
</gene>
<dbReference type="Proteomes" id="UP000325577">
    <property type="component" value="Linkage Group LG0"/>
</dbReference>
<dbReference type="InterPro" id="IPR025724">
    <property type="entry name" value="GAG-pre-integrase_dom"/>
</dbReference>
<dbReference type="OrthoDB" id="1002630at2759"/>
<sequence length="419" mass="48006">MSSEASSNAIAPPMFDGTNYQVWAVRMEAYLDANDQWEAVENTYEVPPLPDNPTMAQIKNHKEMRQRKSKAKASLFTAVSSSVFTRIMTLKTTNEIWDFLKKEYEGNERVKGMQVLNLIREFEMQRMKESETIKDYSDKLLDIVNKEQRRLMRQEGSMEGAFQAISQNNMYKKVKQSNSNNSSNNTTFPQCPYCKKSNHPQKRCWWRPDIKCHKCGQLGHVERICKSQQQQGEAKTAVEQPQEEQLFVASCFATSSSTESWLIDSGCTSHMTYDQELFKELDKTAISKVRIGNGAYLAVKGKGTVAIEGHTGLKLISNVLYVPKINQNLLSVGQLLEKGYKVLFEDKHCLITDAQGREVFKVQMEGKSFALNLLEEEQAAVHKEDSNTMLWHRRLGHFHHTALLFMKKNNLREGLPELE</sequence>
<dbReference type="SMART" id="SM00343">
    <property type="entry name" value="ZnF_C2HC"/>
    <property type="match status" value="2"/>
</dbReference>
<dbReference type="Pfam" id="PF22936">
    <property type="entry name" value="Pol_BBD"/>
    <property type="match status" value="1"/>
</dbReference>
<protein>
    <recommendedName>
        <fullName evidence="2">CCHC-type domain-containing protein</fullName>
    </recommendedName>
</protein>
<dbReference type="GO" id="GO:0008270">
    <property type="term" value="F:zinc ion binding"/>
    <property type="evidence" value="ECO:0007669"/>
    <property type="project" value="UniProtKB-KW"/>
</dbReference>
<dbReference type="GO" id="GO:0003676">
    <property type="term" value="F:nucleic acid binding"/>
    <property type="evidence" value="ECO:0007669"/>
    <property type="project" value="InterPro"/>
</dbReference>
<dbReference type="Gene3D" id="4.10.60.10">
    <property type="entry name" value="Zinc finger, CCHC-type"/>
    <property type="match status" value="1"/>
</dbReference>
<evidence type="ECO:0000313" key="3">
    <source>
        <dbReference type="EMBL" id="KAA8550807.1"/>
    </source>
</evidence>
<evidence type="ECO:0000259" key="2">
    <source>
        <dbReference type="PROSITE" id="PS50158"/>
    </source>
</evidence>
<proteinExistence type="predicted"/>
<dbReference type="Pfam" id="PF14223">
    <property type="entry name" value="Retrotran_gag_2"/>
    <property type="match status" value="1"/>
</dbReference>
<keyword evidence="1" id="KW-0863">Zinc-finger</keyword>
<dbReference type="InterPro" id="IPR054722">
    <property type="entry name" value="PolX-like_BBD"/>
</dbReference>
<accession>A0A5J5C9P9</accession>
<dbReference type="PANTHER" id="PTHR35317">
    <property type="entry name" value="OS04G0629600 PROTEIN"/>
    <property type="match status" value="1"/>
</dbReference>
<name>A0A5J5C9P9_9ASTE</name>
<organism evidence="3 4">
    <name type="scientific">Nyssa sinensis</name>
    <dbReference type="NCBI Taxonomy" id="561372"/>
    <lineage>
        <taxon>Eukaryota</taxon>
        <taxon>Viridiplantae</taxon>
        <taxon>Streptophyta</taxon>
        <taxon>Embryophyta</taxon>
        <taxon>Tracheophyta</taxon>
        <taxon>Spermatophyta</taxon>
        <taxon>Magnoliopsida</taxon>
        <taxon>eudicotyledons</taxon>
        <taxon>Gunneridae</taxon>
        <taxon>Pentapetalae</taxon>
        <taxon>asterids</taxon>
        <taxon>Cornales</taxon>
        <taxon>Nyssaceae</taxon>
        <taxon>Nyssa</taxon>
    </lineage>
</organism>
<dbReference type="PANTHER" id="PTHR35317:SF11">
    <property type="entry name" value="CCHC-TYPE DOMAIN-CONTAINING PROTEIN"/>
    <property type="match status" value="1"/>
</dbReference>